<gene>
    <name evidence="1" type="ORF">B0I36DRAFT_210377</name>
</gene>
<comment type="caution">
    <text evidence="1">The sequence shown here is derived from an EMBL/GenBank/DDBJ whole genome shotgun (WGS) entry which is preliminary data.</text>
</comment>
<evidence type="ECO:0000313" key="2">
    <source>
        <dbReference type="Proteomes" id="UP000756346"/>
    </source>
</evidence>
<dbReference type="Proteomes" id="UP000756346">
    <property type="component" value="Unassembled WGS sequence"/>
</dbReference>
<proteinExistence type="predicted"/>
<name>A0A9P8XVC1_9PEZI</name>
<dbReference type="EMBL" id="JAGTJQ010000013">
    <property type="protein sequence ID" value="KAH7014428.1"/>
    <property type="molecule type" value="Genomic_DNA"/>
</dbReference>
<protein>
    <submittedName>
        <fullName evidence="1">Uncharacterized protein</fullName>
    </submittedName>
</protein>
<feature type="non-terminal residue" evidence="1">
    <location>
        <position position="1"/>
    </location>
</feature>
<dbReference type="OrthoDB" id="5429716at2759"/>
<organism evidence="1 2">
    <name type="scientific">Microdochium trichocladiopsis</name>
    <dbReference type="NCBI Taxonomy" id="1682393"/>
    <lineage>
        <taxon>Eukaryota</taxon>
        <taxon>Fungi</taxon>
        <taxon>Dikarya</taxon>
        <taxon>Ascomycota</taxon>
        <taxon>Pezizomycotina</taxon>
        <taxon>Sordariomycetes</taxon>
        <taxon>Xylariomycetidae</taxon>
        <taxon>Xylariales</taxon>
        <taxon>Microdochiaceae</taxon>
        <taxon>Microdochium</taxon>
    </lineage>
</organism>
<accession>A0A9P8XVC1</accession>
<feature type="non-terminal residue" evidence="1">
    <location>
        <position position="245"/>
    </location>
</feature>
<sequence length="245" mass="25116">LGPLTTTWEPRADCSLLIAECDSCNGAKQAQFCGQDARRTDNGDCWPPRAANAPSSSFPFNGWGFYSPGLACPTGYAPACMQTAGGTLDEGFDFQFPLAAQETAVGCCPSGYTCAYVSNGAQTCQSVASNRAVVTTGTCNLNRDNIAFSPKTIPFLATITAAQQQPVLATVTTYTLQAPLFQLVYRSSDSASFPAITPPSQQTDLLGGLPTPTTLPGGGGIQGPATSSNAGPRISLGAAVGIGIG</sequence>
<reference evidence="1" key="1">
    <citation type="journal article" date="2021" name="Nat. Commun.">
        <title>Genetic determinants of endophytism in the Arabidopsis root mycobiome.</title>
        <authorList>
            <person name="Mesny F."/>
            <person name="Miyauchi S."/>
            <person name="Thiergart T."/>
            <person name="Pickel B."/>
            <person name="Atanasova L."/>
            <person name="Karlsson M."/>
            <person name="Huettel B."/>
            <person name="Barry K.W."/>
            <person name="Haridas S."/>
            <person name="Chen C."/>
            <person name="Bauer D."/>
            <person name="Andreopoulos W."/>
            <person name="Pangilinan J."/>
            <person name="LaButti K."/>
            <person name="Riley R."/>
            <person name="Lipzen A."/>
            <person name="Clum A."/>
            <person name="Drula E."/>
            <person name="Henrissat B."/>
            <person name="Kohler A."/>
            <person name="Grigoriev I.V."/>
            <person name="Martin F.M."/>
            <person name="Hacquard S."/>
        </authorList>
    </citation>
    <scope>NUCLEOTIDE SEQUENCE</scope>
    <source>
        <strain evidence="1">MPI-CAGE-CH-0230</strain>
    </source>
</reference>
<dbReference type="AlphaFoldDB" id="A0A9P8XVC1"/>
<dbReference type="GeneID" id="70178448"/>
<evidence type="ECO:0000313" key="1">
    <source>
        <dbReference type="EMBL" id="KAH7014428.1"/>
    </source>
</evidence>
<keyword evidence="2" id="KW-1185">Reference proteome</keyword>
<dbReference type="RefSeq" id="XP_046005395.1">
    <property type="nucleotide sequence ID" value="XM_046148902.1"/>
</dbReference>